<protein>
    <submittedName>
        <fullName evidence="6">Uncharacterized protein</fullName>
    </submittedName>
</protein>
<evidence type="ECO:0000256" key="4">
    <source>
        <dbReference type="ARBA" id="ARBA00023180"/>
    </source>
</evidence>
<dbReference type="AlphaFoldDB" id="A0AAD2E394"/>
<gene>
    <name evidence="6" type="ORF">FPE_LOCUS20661</name>
</gene>
<evidence type="ECO:0000256" key="3">
    <source>
        <dbReference type="ARBA" id="ARBA00022801"/>
    </source>
</evidence>
<keyword evidence="4" id="KW-0325">Glycoprotein</keyword>
<evidence type="ECO:0000256" key="5">
    <source>
        <dbReference type="SAM" id="SignalP"/>
    </source>
</evidence>
<dbReference type="PANTHER" id="PTHR22835">
    <property type="entry name" value="ZINC FINGER FYVE DOMAIN CONTAINING PROTEIN"/>
    <property type="match status" value="1"/>
</dbReference>
<feature type="chain" id="PRO_5042146499" evidence="5">
    <location>
        <begin position="29"/>
        <end position="390"/>
    </location>
</feature>
<dbReference type="CDD" id="cd01837">
    <property type="entry name" value="SGNH_plant_lipase_like"/>
    <property type="match status" value="1"/>
</dbReference>
<evidence type="ECO:0000256" key="2">
    <source>
        <dbReference type="ARBA" id="ARBA00022729"/>
    </source>
</evidence>
<organism evidence="6 7">
    <name type="scientific">Fraxinus pennsylvanica</name>
    <dbReference type="NCBI Taxonomy" id="56036"/>
    <lineage>
        <taxon>Eukaryota</taxon>
        <taxon>Viridiplantae</taxon>
        <taxon>Streptophyta</taxon>
        <taxon>Embryophyta</taxon>
        <taxon>Tracheophyta</taxon>
        <taxon>Spermatophyta</taxon>
        <taxon>Magnoliopsida</taxon>
        <taxon>eudicotyledons</taxon>
        <taxon>Gunneridae</taxon>
        <taxon>Pentapetalae</taxon>
        <taxon>asterids</taxon>
        <taxon>lamiids</taxon>
        <taxon>Lamiales</taxon>
        <taxon>Oleaceae</taxon>
        <taxon>Oleeae</taxon>
        <taxon>Fraxinus</taxon>
    </lineage>
</organism>
<dbReference type="InterPro" id="IPR001087">
    <property type="entry name" value="GDSL"/>
</dbReference>
<dbReference type="InterPro" id="IPR035669">
    <property type="entry name" value="SGNH_plant_lipase-like"/>
</dbReference>
<dbReference type="GO" id="GO:0016788">
    <property type="term" value="F:hydrolase activity, acting on ester bonds"/>
    <property type="evidence" value="ECO:0007669"/>
    <property type="project" value="InterPro"/>
</dbReference>
<keyword evidence="7" id="KW-1185">Reference proteome</keyword>
<feature type="signal peptide" evidence="5">
    <location>
        <begin position="1"/>
        <end position="28"/>
    </location>
</feature>
<dbReference type="InterPro" id="IPR036514">
    <property type="entry name" value="SGNH_hydro_sf"/>
</dbReference>
<dbReference type="Gene3D" id="3.40.50.1110">
    <property type="entry name" value="SGNH hydrolase"/>
    <property type="match status" value="1"/>
</dbReference>
<accession>A0AAD2E394</accession>
<dbReference type="Proteomes" id="UP000834106">
    <property type="component" value="Chromosome 12"/>
</dbReference>
<evidence type="ECO:0000256" key="1">
    <source>
        <dbReference type="ARBA" id="ARBA00008668"/>
    </source>
</evidence>
<keyword evidence="2 5" id="KW-0732">Signal</keyword>
<comment type="similarity">
    <text evidence="1">Belongs to the 'GDSL' lipolytic enzyme family.</text>
</comment>
<name>A0AAD2E394_9LAMI</name>
<sequence>MAPTFSTISNSFAILILGLLISNQEAYGHGCYKSIISFGNSLADTGNLLHINPPDKPPKSGRWPYGITFFKRPTGRYSDGRLLVDFIAQSLGLPFLEPFIGSKNANASNRNFSKGVNFAVAGATALNQSFLEKYGVFNPLTNVSLGTQLDWFKEFFSTFCKTNPDCKTFLQTSLILVGEIGGNEYNYAFVQGTDIEVIESFVTAIISDISFTVQELIKLGASTVLVPGNLPTGCLPYYLSYYEDSDEKEYDRKTGCLNWLNGFSEHHNDLLQMELNRIRGLYPYATIIYGDYYNAAMRIYLSPNKFGFTSVLRACCGAGGPYNYNASAECSTPPATVCGDPSRYVSWDGIHFTEAAYRRIAQGLLEGPYTIPLIRTVCSSISRISGLSEY</sequence>
<dbReference type="SUPFAM" id="SSF52266">
    <property type="entry name" value="SGNH hydrolase"/>
    <property type="match status" value="1"/>
</dbReference>
<evidence type="ECO:0000313" key="7">
    <source>
        <dbReference type="Proteomes" id="UP000834106"/>
    </source>
</evidence>
<dbReference type="EMBL" id="OU503047">
    <property type="protein sequence ID" value="CAI9773231.1"/>
    <property type="molecule type" value="Genomic_DNA"/>
</dbReference>
<evidence type="ECO:0000313" key="6">
    <source>
        <dbReference type="EMBL" id="CAI9773231.1"/>
    </source>
</evidence>
<reference evidence="6" key="1">
    <citation type="submission" date="2023-05" db="EMBL/GenBank/DDBJ databases">
        <authorList>
            <person name="Huff M."/>
        </authorList>
    </citation>
    <scope>NUCLEOTIDE SEQUENCE</scope>
</reference>
<dbReference type="Pfam" id="PF00657">
    <property type="entry name" value="Lipase_GDSL"/>
    <property type="match status" value="1"/>
</dbReference>
<keyword evidence="3" id="KW-0378">Hydrolase</keyword>
<dbReference type="PANTHER" id="PTHR22835:SF683">
    <property type="entry name" value="OS05G0506800 PROTEIN"/>
    <property type="match status" value="1"/>
</dbReference>
<proteinExistence type="inferred from homology"/>